<gene>
    <name evidence="5" type="ORF">PBRASI_LOCUS6202</name>
</gene>
<keyword evidence="1" id="KW-0808">Transferase</keyword>
<name>A0A9N9BMA8_9GLOM</name>
<feature type="compositionally biased region" description="Acidic residues" evidence="2">
    <location>
        <begin position="1"/>
        <end position="12"/>
    </location>
</feature>
<dbReference type="Gene3D" id="3.40.50.12760">
    <property type="match status" value="1"/>
</dbReference>
<keyword evidence="1" id="KW-0507">mRNA processing</keyword>
<dbReference type="PROSITE" id="PS51613">
    <property type="entry name" value="SAM_MT_RRMJ"/>
    <property type="match status" value="1"/>
</dbReference>
<keyword evidence="3" id="KW-0812">Transmembrane</keyword>
<keyword evidence="3" id="KW-0472">Membrane</keyword>
<comment type="catalytic activity">
    <reaction evidence="1">
        <text>a 5'-end (N(7)-methyl 5'-triphosphoguanosine)-ribonucleoside in mRNA + S-adenosyl-L-methionine = a 5'-end (N(7)-methyl 5'-triphosphoguanosine)-(2'-O-methyl-ribonucleoside) in mRNA + S-adenosyl-L-homocysteine + H(+)</text>
        <dbReference type="Rhea" id="RHEA:67020"/>
        <dbReference type="Rhea" id="RHEA-COMP:17167"/>
        <dbReference type="Rhea" id="RHEA-COMP:17168"/>
        <dbReference type="ChEBI" id="CHEBI:15378"/>
        <dbReference type="ChEBI" id="CHEBI:57856"/>
        <dbReference type="ChEBI" id="CHEBI:59789"/>
        <dbReference type="ChEBI" id="CHEBI:156461"/>
        <dbReference type="ChEBI" id="CHEBI:167609"/>
        <dbReference type="EC" id="2.1.1.57"/>
    </reaction>
</comment>
<dbReference type="InterPro" id="IPR050851">
    <property type="entry name" value="mRNA_Cap_2O-Ribose_MeTrfase"/>
</dbReference>
<feature type="compositionally biased region" description="Polar residues" evidence="2">
    <location>
        <begin position="27"/>
        <end position="38"/>
    </location>
</feature>
<keyword evidence="6" id="KW-1185">Reference proteome</keyword>
<keyword evidence="3" id="KW-1133">Transmembrane helix</keyword>
<comment type="caution">
    <text evidence="5">The sequence shown here is derived from an EMBL/GenBank/DDBJ whole genome shotgun (WGS) entry which is preliminary data.</text>
</comment>
<dbReference type="GO" id="GO:0006370">
    <property type="term" value="P:7-methylguanosine mRNA capping"/>
    <property type="evidence" value="ECO:0007669"/>
    <property type="project" value="UniProtKB-UniRule"/>
</dbReference>
<feature type="transmembrane region" description="Helical" evidence="3">
    <location>
        <begin position="293"/>
        <end position="313"/>
    </location>
</feature>
<dbReference type="InterPro" id="IPR029063">
    <property type="entry name" value="SAM-dependent_MTases_sf"/>
</dbReference>
<comment type="subcellular location">
    <subcellularLocation>
        <location evidence="1">Nucleus</location>
    </subcellularLocation>
</comment>
<keyword evidence="1" id="KW-0489">Methyltransferase</keyword>
<dbReference type="PANTHER" id="PTHR16121:SF0">
    <property type="entry name" value="CAP-SPECIFIC MRNA (NUCLEOSIDE-2'-O-)-METHYLTRANSFERASE 1"/>
    <property type="match status" value="1"/>
</dbReference>
<dbReference type="InterPro" id="IPR002877">
    <property type="entry name" value="RNA_MeTrfase_FtsJ_dom"/>
</dbReference>
<dbReference type="AlphaFoldDB" id="A0A9N9BMA8"/>
<reference evidence="5" key="1">
    <citation type="submission" date="2021-06" db="EMBL/GenBank/DDBJ databases">
        <authorList>
            <person name="Kallberg Y."/>
            <person name="Tangrot J."/>
            <person name="Rosling A."/>
        </authorList>
    </citation>
    <scope>NUCLEOTIDE SEQUENCE</scope>
    <source>
        <strain evidence="5">BR232B</strain>
    </source>
</reference>
<dbReference type="EC" id="2.1.1.57" evidence="1"/>
<dbReference type="GO" id="GO:0016556">
    <property type="term" value="P:mRNA modification"/>
    <property type="evidence" value="ECO:0007669"/>
    <property type="project" value="UniProtKB-UniRule"/>
</dbReference>
<dbReference type="GO" id="GO:0003676">
    <property type="term" value="F:nucleic acid binding"/>
    <property type="evidence" value="ECO:0007669"/>
    <property type="project" value="UniProtKB-UniRule"/>
</dbReference>
<evidence type="ECO:0000259" key="4">
    <source>
        <dbReference type="PROSITE" id="PS51613"/>
    </source>
</evidence>
<dbReference type="InterPro" id="IPR025816">
    <property type="entry name" value="RrmJ-type_MeTrfase"/>
</dbReference>
<feature type="region of interest" description="Disordered" evidence="2">
    <location>
        <begin position="1"/>
        <end position="55"/>
    </location>
</feature>
<dbReference type="EMBL" id="CAJVPI010000796">
    <property type="protein sequence ID" value="CAG8572972.1"/>
    <property type="molecule type" value="Genomic_DNA"/>
</dbReference>
<dbReference type="Pfam" id="PF01728">
    <property type="entry name" value="FtsJ"/>
    <property type="match status" value="1"/>
</dbReference>
<dbReference type="GO" id="GO:0005737">
    <property type="term" value="C:cytoplasm"/>
    <property type="evidence" value="ECO:0007669"/>
    <property type="project" value="TreeGrafter"/>
</dbReference>
<dbReference type="OrthoDB" id="10251234at2759"/>
<dbReference type="PANTHER" id="PTHR16121">
    <property type="entry name" value="CAP-SPECIFIC MRNA (NUCLEOSIDE-2'-O-)-METHYLTRANSFERASE 1-RELATED"/>
    <property type="match status" value="1"/>
</dbReference>
<feature type="domain" description="RrmJ-type SAM-dependent 2'-O-MTase" evidence="4">
    <location>
        <begin position="130"/>
        <end position="342"/>
    </location>
</feature>
<dbReference type="Proteomes" id="UP000789739">
    <property type="component" value="Unassembled WGS sequence"/>
</dbReference>
<evidence type="ECO:0000256" key="3">
    <source>
        <dbReference type="SAM" id="Phobius"/>
    </source>
</evidence>
<dbReference type="SUPFAM" id="SSF53335">
    <property type="entry name" value="S-adenosyl-L-methionine-dependent methyltransferases"/>
    <property type="match status" value="1"/>
</dbReference>
<keyword evidence="1" id="KW-0949">S-adenosyl-L-methionine</keyword>
<keyword evidence="1" id="KW-0506">mRNA capping</keyword>
<proteinExistence type="predicted"/>
<evidence type="ECO:0000313" key="5">
    <source>
        <dbReference type="EMBL" id="CAG8572972.1"/>
    </source>
</evidence>
<organism evidence="5 6">
    <name type="scientific">Paraglomus brasilianum</name>
    <dbReference type="NCBI Taxonomy" id="144538"/>
    <lineage>
        <taxon>Eukaryota</taxon>
        <taxon>Fungi</taxon>
        <taxon>Fungi incertae sedis</taxon>
        <taxon>Mucoromycota</taxon>
        <taxon>Glomeromycotina</taxon>
        <taxon>Glomeromycetes</taxon>
        <taxon>Paraglomerales</taxon>
        <taxon>Paraglomeraceae</taxon>
        <taxon>Paraglomus</taxon>
    </lineage>
</organism>
<evidence type="ECO:0000256" key="1">
    <source>
        <dbReference type="RuleBase" id="RU368012"/>
    </source>
</evidence>
<dbReference type="GO" id="GO:0004483">
    <property type="term" value="F:methyltransferase cap1 activity"/>
    <property type="evidence" value="ECO:0007669"/>
    <property type="project" value="UniProtKB-UniRule"/>
</dbReference>
<feature type="compositionally biased region" description="Basic and acidic residues" evidence="2">
    <location>
        <begin position="39"/>
        <end position="55"/>
    </location>
</feature>
<evidence type="ECO:0000313" key="6">
    <source>
        <dbReference type="Proteomes" id="UP000789739"/>
    </source>
</evidence>
<sequence length="399" mass="45636">MDSDDPYTDEDPEYRNTPFRSPIPHPTAQTCPRLPTNSDSHRRGGQEAHGSRRNTRDYVYCRRRLEAGGALRGLKINVRPKSEVKSDGFMPYLLIDVLSAEKSRLGEAPYELLTAARSKANPYEKTGISIFMNRSATKLAHLDALKRLSELKNDVRSDREFRFADLCGGPGGFSEYLLWRRRTSNQPVRGWGITLAGELDFNIERFHPDTRVDESLEIFHGGDGTGDICKERNIREFANVILEATDGSGVDLVTADGGFRVEGREEMQEELTKQLLLCQILMMFMILRRNGDFVLKLFDAYTAFTTGLIWILFRCFDRISIIKPLPSRPANSERYLVCQGLQEERPKAIIEYLFGVNKKFHEIKSDETENELDVVEIVDFDEISSDNEFMEYLNNSHAR</sequence>
<keyword evidence="1" id="KW-0539">Nucleus</keyword>
<evidence type="ECO:0000256" key="2">
    <source>
        <dbReference type="SAM" id="MobiDB-lite"/>
    </source>
</evidence>
<dbReference type="GO" id="GO:0032259">
    <property type="term" value="P:methylation"/>
    <property type="evidence" value="ECO:0007669"/>
    <property type="project" value="UniProtKB-KW"/>
</dbReference>
<comment type="function">
    <text evidence="1">S-adenosyl-L-methionine-dependent methyltransferase that mediates RNA cap1 2'-O-ribose methylation to the 5'-cap structure of RNAs. Methylates the ribose of the first nucleotide of a m(7)GpppG-capped mRNA to produce m(7)GpppNmp (cap1).</text>
</comment>
<protein>
    <recommendedName>
        <fullName evidence="1">Cap-specific mRNA (nucleoside-2'-O-)-methyltransferase 1</fullName>
        <ecNumber evidence="1">2.1.1.57</ecNumber>
    </recommendedName>
    <alternativeName>
        <fullName evidence="1">Cap1 2'O-ribose methyltransferase 1</fullName>
    </alternativeName>
</protein>
<accession>A0A9N9BMA8</accession>
<dbReference type="GO" id="GO:0005634">
    <property type="term" value="C:nucleus"/>
    <property type="evidence" value="ECO:0007669"/>
    <property type="project" value="UniProtKB-SubCell"/>
</dbReference>